<evidence type="ECO:0000256" key="1">
    <source>
        <dbReference type="SAM" id="MobiDB-lite"/>
    </source>
</evidence>
<dbReference type="GO" id="GO:0007088">
    <property type="term" value="P:regulation of mitotic nuclear division"/>
    <property type="evidence" value="ECO:0007669"/>
    <property type="project" value="InterPro"/>
</dbReference>
<feature type="compositionally biased region" description="Polar residues" evidence="1">
    <location>
        <begin position="72"/>
        <end position="89"/>
    </location>
</feature>
<dbReference type="PANTHER" id="PTHR15493:SF9">
    <property type="entry name" value="GH14043P"/>
    <property type="match status" value="1"/>
</dbReference>
<feature type="region of interest" description="Disordered" evidence="1">
    <location>
        <begin position="30"/>
        <end position="89"/>
    </location>
</feature>
<dbReference type="Proteomes" id="UP000791440">
    <property type="component" value="Unassembled WGS sequence"/>
</dbReference>
<dbReference type="CDD" id="cd22086">
    <property type="entry name" value="F-box_EMI"/>
    <property type="match status" value="1"/>
</dbReference>
<dbReference type="AlphaFoldDB" id="A0A921YJT1"/>
<keyword evidence="3" id="KW-1185">Reference proteome</keyword>
<reference evidence="2" key="1">
    <citation type="journal article" date="2016" name="Insect Biochem. Mol. Biol.">
        <title>Multifaceted biological insights from a draft genome sequence of the tobacco hornworm moth, Manduca sexta.</title>
        <authorList>
            <person name="Kanost M.R."/>
            <person name="Arrese E.L."/>
            <person name="Cao X."/>
            <person name="Chen Y.R."/>
            <person name="Chellapilla S."/>
            <person name="Goldsmith M.R."/>
            <person name="Grosse-Wilde E."/>
            <person name="Heckel D.G."/>
            <person name="Herndon N."/>
            <person name="Jiang H."/>
            <person name="Papanicolaou A."/>
            <person name="Qu J."/>
            <person name="Soulages J.L."/>
            <person name="Vogel H."/>
            <person name="Walters J."/>
            <person name="Waterhouse R.M."/>
            <person name="Ahn S.J."/>
            <person name="Almeida F.C."/>
            <person name="An C."/>
            <person name="Aqrawi P."/>
            <person name="Bretschneider A."/>
            <person name="Bryant W.B."/>
            <person name="Bucks S."/>
            <person name="Chao H."/>
            <person name="Chevignon G."/>
            <person name="Christen J.M."/>
            <person name="Clarke D.F."/>
            <person name="Dittmer N.T."/>
            <person name="Ferguson L.C.F."/>
            <person name="Garavelou S."/>
            <person name="Gordon K.H.J."/>
            <person name="Gunaratna R.T."/>
            <person name="Han Y."/>
            <person name="Hauser F."/>
            <person name="He Y."/>
            <person name="Heidel-Fischer H."/>
            <person name="Hirsh A."/>
            <person name="Hu Y."/>
            <person name="Jiang H."/>
            <person name="Kalra D."/>
            <person name="Klinner C."/>
            <person name="Konig C."/>
            <person name="Kovar C."/>
            <person name="Kroll A.R."/>
            <person name="Kuwar S.S."/>
            <person name="Lee S.L."/>
            <person name="Lehman R."/>
            <person name="Li K."/>
            <person name="Li Z."/>
            <person name="Liang H."/>
            <person name="Lovelace S."/>
            <person name="Lu Z."/>
            <person name="Mansfield J.H."/>
            <person name="McCulloch K.J."/>
            <person name="Mathew T."/>
            <person name="Morton B."/>
            <person name="Muzny D.M."/>
            <person name="Neunemann D."/>
            <person name="Ongeri F."/>
            <person name="Pauchet Y."/>
            <person name="Pu L.L."/>
            <person name="Pyrousis I."/>
            <person name="Rao X.J."/>
            <person name="Redding A."/>
            <person name="Roesel C."/>
            <person name="Sanchez-Gracia A."/>
            <person name="Schaack S."/>
            <person name="Shukla A."/>
            <person name="Tetreau G."/>
            <person name="Wang Y."/>
            <person name="Xiong G.H."/>
            <person name="Traut W."/>
            <person name="Walsh T.K."/>
            <person name="Worley K.C."/>
            <person name="Wu D."/>
            <person name="Wu W."/>
            <person name="Wu Y.Q."/>
            <person name="Zhang X."/>
            <person name="Zou Z."/>
            <person name="Zucker H."/>
            <person name="Briscoe A.D."/>
            <person name="Burmester T."/>
            <person name="Clem R.J."/>
            <person name="Feyereisen R."/>
            <person name="Grimmelikhuijzen C.J.P."/>
            <person name="Hamodrakas S.J."/>
            <person name="Hansson B.S."/>
            <person name="Huguet E."/>
            <person name="Jermiin L.S."/>
            <person name="Lan Q."/>
            <person name="Lehman H.K."/>
            <person name="Lorenzen M."/>
            <person name="Merzendorfer H."/>
            <person name="Michalopoulos I."/>
            <person name="Morton D.B."/>
            <person name="Muthukrishnan S."/>
            <person name="Oakeshott J.G."/>
            <person name="Palmer W."/>
            <person name="Park Y."/>
            <person name="Passarelli A.L."/>
            <person name="Rozas J."/>
            <person name="Schwartz L.M."/>
            <person name="Smith W."/>
            <person name="Southgate A."/>
            <person name="Vilcinskas A."/>
            <person name="Vogt R."/>
            <person name="Wang P."/>
            <person name="Werren J."/>
            <person name="Yu X.Q."/>
            <person name="Zhou J.J."/>
            <person name="Brown S.J."/>
            <person name="Scherer S.E."/>
            <person name="Richards S."/>
            <person name="Blissard G.W."/>
        </authorList>
    </citation>
    <scope>NUCLEOTIDE SEQUENCE</scope>
</reference>
<dbReference type="Gene3D" id="2.20.25.20">
    <property type="match status" value="1"/>
</dbReference>
<dbReference type="GO" id="GO:0005634">
    <property type="term" value="C:nucleus"/>
    <property type="evidence" value="ECO:0007669"/>
    <property type="project" value="TreeGrafter"/>
</dbReference>
<sequence length="345" mass="39746">MDIHSQYFVPNTAVQYFGCGDISFDKTEDSGYHTTSTPNSAYFDSESSKENTDQSGGSNQTHSTPRKRRISECSSGYSSRHYNNTDSDSYPLTPIKRNCTLHPCKSSKKLDFNGHQIHSLECRRNELQPAKQVPSVRRVQNVIIPCQSSKKIDWIKYLFDHNIIPPVETILSYLQPEDILNFTKVTPEWHTIWKHSATKKMKQKYKTYLESLRQNQENLFRQVIPAGHKAYSQASQTPPRSPPSTPRTYRFRRFIKSASSDTRTQMSCVRCSQPAKVTKEDTGEQWVLCTNSLCSFEYCTYCKCKRHPNIKCFQYDLNGPSPSKRKKTPSVVGSKNSRKNLRRLL</sequence>
<dbReference type="CDD" id="cd20348">
    <property type="entry name" value="BRcat_RBR_EMI"/>
    <property type="match status" value="1"/>
</dbReference>
<feature type="compositionally biased region" description="Polar residues" evidence="1">
    <location>
        <begin position="32"/>
        <end position="42"/>
    </location>
</feature>
<proteinExistence type="predicted"/>
<accession>A0A921YJT1</accession>
<organism evidence="2 3">
    <name type="scientific">Manduca sexta</name>
    <name type="common">Tobacco hawkmoth</name>
    <name type="synonym">Tobacco hornworm</name>
    <dbReference type="NCBI Taxonomy" id="7130"/>
    <lineage>
        <taxon>Eukaryota</taxon>
        <taxon>Metazoa</taxon>
        <taxon>Ecdysozoa</taxon>
        <taxon>Arthropoda</taxon>
        <taxon>Hexapoda</taxon>
        <taxon>Insecta</taxon>
        <taxon>Pterygota</taxon>
        <taxon>Neoptera</taxon>
        <taxon>Endopterygota</taxon>
        <taxon>Lepidoptera</taxon>
        <taxon>Glossata</taxon>
        <taxon>Ditrysia</taxon>
        <taxon>Bombycoidea</taxon>
        <taxon>Sphingidae</taxon>
        <taxon>Sphinginae</taxon>
        <taxon>Sphingini</taxon>
        <taxon>Manduca</taxon>
    </lineage>
</organism>
<protein>
    <recommendedName>
        <fullName evidence="4">F-box domain-containing protein</fullName>
    </recommendedName>
</protein>
<dbReference type="GO" id="GO:0045835">
    <property type="term" value="P:negative regulation of meiotic nuclear division"/>
    <property type="evidence" value="ECO:0007669"/>
    <property type="project" value="InterPro"/>
</dbReference>
<evidence type="ECO:0000313" key="3">
    <source>
        <dbReference type="Proteomes" id="UP000791440"/>
    </source>
</evidence>
<name>A0A921YJT1_MANSE</name>
<feature type="compositionally biased region" description="Basic residues" evidence="1">
    <location>
        <begin position="336"/>
        <end position="345"/>
    </location>
</feature>
<dbReference type="PANTHER" id="PTHR15493">
    <property type="entry name" value="F-BOX ONLY PROTEIN 5 AND 43"/>
    <property type="match status" value="1"/>
</dbReference>
<dbReference type="EMBL" id="JH668280">
    <property type="protein sequence ID" value="KAG6440545.1"/>
    <property type="molecule type" value="Genomic_DNA"/>
</dbReference>
<evidence type="ECO:0008006" key="4">
    <source>
        <dbReference type="Google" id="ProtNLM"/>
    </source>
</evidence>
<comment type="caution">
    <text evidence="2">The sequence shown here is derived from an EMBL/GenBank/DDBJ whole genome shotgun (WGS) entry which is preliminary data.</text>
</comment>
<reference evidence="2" key="2">
    <citation type="submission" date="2020-12" db="EMBL/GenBank/DDBJ databases">
        <authorList>
            <person name="Kanost M."/>
        </authorList>
    </citation>
    <scope>NUCLEOTIDE SEQUENCE</scope>
</reference>
<feature type="region of interest" description="Disordered" evidence="1">
    <location>
        <begin position="321"/>
        <end position="345"/>
    </location>
</feature>
<gene>
    <name evidence="2" type="ORF">O3G_MSEX001285</name>
</gene>
<feature type="compositionally biased region" description="Polar residues" evidence="1">
    <location>
        <begin position="53"/>
        <end position="63"/>
    </location>
</feature>
<evidence type="ECO:0000313" key="2">
    <source>
        <dbReference type="EMBL" id="KAG6440545.1"/>
    </source>
</evidence>
<dbReference type="InterPro" id="IPR047147">
    <property type="entry name" value="FBX5_43"/>
</dbReference>